<dbReference type="GO" id="GO:0010073">
    <property type="term" value="P:meristem maintenance"/>
    <property type="evidence" value="ECO:0007669"/>
    <property type="project" value="InterPro"/>
</dbReference>
<dbReference type="Pfam" id="PF10536">
    <property type="entry name" value="PMD"/>
    <property type="match status" value="1"/>
</dbReference>
<keyword evidence="3" id="KW-1185">Reference proteome</keyword>
<evidence type="ECO:0000313" key="3">
    <source>
        <dbReference type="Proteomes" id="UP000075243"/>
    </source>
</evidence>
<dbReference type="Proteomes" id="UP000075243">
    <property type="component" value="Chromosome 11"/>
</dbReference>
<dbReference type="PANTHER" id="PTHR46033:SF8">
    <property type="entry name" value="PROTEIN MAINTENANCE OF MERISTEMS-LIKE"/>
    <property type="match status" value="1"/>
</dbReference>
<name>A0A151SH66_CAJCA</name>
<dbReference type="Gramene" id="C.cajan_00359.t">
    <property type="protein sequence ID" value="C.cajan_00359.t.cds1"/>
    <property type="gene ID" value="C.cajan_00359"/>
</dbReference>
<sequence length="688" mass="78825">MASASSPTVASTSFPTLATTTSPAATATATSTQSISLLVSNTQACTVPESYETFVPIPGMEEASLKIYNSQVLLPFSLENDNIHAFLGPFVGQNKKKFGNTLLPEGSSTLPFIHSPKIDLSLFKDTTKIFRAFPPVKNRHLEWLLRVEKEMSSSWVETGIFEFIQLAKFDLHLFDPQMLLSANFFWNRETRAFEFPCEFVGPTLLDIAAITGLTPLGDRFHPDVFEDEISMNELSITWDKKTYLAFINAHVEQPGTPVSPSEHIAFLMYWLSACVFCTPSLQVPKYYFTLAQALHLKKKICLSKLLLASLYACLDEASESLFRENGPRNLSGPLWLLQLWLNAIFENKLSLTSAYSPSCDLEGARLTTLTPRKRSVDNFATYIAAILSFTNFHEDLAPFIRPTLAGPSWLRQNNQAWNITSASVEIWAGFLSWDVIMSGMRQKDVRIYPYQPQLFARQFGLYQMKHLPLRRKESIDFDLCVDTGNYEEVLQFILRPNKELRITSCRFSPSFLVSRCYLRWWCTYHIDKLLDFESFLKKLINSPLSCSQGPKKSGTFKNQTIIYQFEQFFKVCYRPDNVHRTIFDASVSLSKMVQRNIRSKKVINPRGKTDFERFCPKYIPPLPNALFGLVKHLSHPPWVKTLDPFYLERKEIPVKNRVTYARCSVYDFPRSKWWSLCWVNNINPPPSK</sequence>
<proteinExistence type="predicted"/>
<dbReference type="InterPro" id="IPR044824">
    <property type="entry name" value="MAIN-like"/>
</dbReference>
<dbReference type="EMBL" id="CM003613">
    <property type="protein sequence ID" value="KYP54194.1"/>
    <property type="molecule type" value="Genomic_DNA"/>
</dbReference>
<gene>
    <name evidence="2" type="ORF">KK1_000369</name>
</gene>
<dbReference type="AlphaFoldDB" id="A0A151SH66"/>
<dbReference type="PANTHER" id="PTHR46033">
    <property type="entry name" value="PROTEIN MAIN-LIKE 2"/>
    <property type="match status" value="1"/>
</dbReference>
<protein>
    <recommendedName>
        <fullName evidence="1">Aminotransferase-like plant mobile domain-containing protein</fullName>
    </recommendedName>
</protein>
<evidence type="ECO:0000259" key="1">
    <source>
        <dbReference type="Pfam" id="PF10536"/>
    </source>
</evidence>
<reference evidence="2 3" key="1">
    <citation type="journal article" date="2012" name="Nat. Biotechnol.">
        <title>Draft genome sequence of pigeonpea (Cajanus cajan), an orphan legume crop of resource-poor farmers.</title>
        <authorList>
            <person name="Varshney R.K."/>
            <person name="Chen W."/>
            <person name="Li Y."/>
            <person name="Bharti A.K."/>
            <person name="Saxena R.K."/>
            <person name="Schlueter J.A."/>
            <person name="Donoghue M.T."/>
            <person name="Azam S."/>
            <person name="Fan G."/>
            <person name="Whaley A.M."/>
            <person name="Farmer A.D."/>
            <person name="Sheridan J."/>
            <person name="Iwata A."/>
            <person name="Tuteja R."/>
            <person name="Penmetsa R.V."/>
            <person name="Wu W."/>
            <person name="Upadhyaya H.D."/>
            <person name="Yang S.P."/>
            <person name="Shah T."/>
            <person name="Saxena K.B."/>
            <person name="Michael T."/>
            <person name="McCombie W.R."/>
            <person name="Yang B."/>
            <person name="Zhang G."/>
            <person name="Yang H."/>
            <person name="Wang J."/>
            <person name="Spillane C."/>
            <person name="Cook D.R."/>
            <person name="May G.D."/>
            <person name="Xu X."/>
            <person name="Jackson S.A."/>
        </authorList>
    </citation>
    <scope>NUCLEOTIDE SEQUENCE [LARGE SCALE GENOMIC DNA]</scope>
    <source>
        <strain evidence="3">cv. Asha</strain>
    </source>
</reference>
<evidence type="ECO:0000313" key="2">
    <source>
        <dbReference type="EMBL" id="KYP54194.1"/>
    </source>
</evidence>
<feature type="domain" description="Aminotransferase-like plant mobile" evidence="1">
    <location>
        <begin position="159"/>
        <end position="521"/>
    </location>
</feature>
<accession>A0A151SH66</accession>
<dbReference type="InterPro" id="IPR019557">
    <property type="entry name" value="AminoTfrase-like_pln_mobile"/>
</dbReference>
<organism evidence="2 3">
    <name type="scientific">Cajanus cajan</name>
    <name type="common">Pigeon pea</name>
    <name type="synonym">Cajanus indicus</name>
    <dbReference type="NCBI Taxonomy" id="3821"/>
    <lineage>
        <taxon>Eukaryota</taxon>
        <taxon>Viridiplantae</taxon>
        <taxon>Streptophyta</taxon>
        <taxon>Embryophyta</taxon>
        <taxon>Tracheophyta</taxon>
        <taxon>Spermatophyta</taxon>
        <taxon>Magnoliopsida</taxon>
        <taxon>eudicotyledons</taxon>
        <taxon>Gunneridae</taxon>
        <taxon>Pentapetalae</taxon>
        <taxon>rosids</taxon>
        <taxon>fabids</taxon>
        <taxon>Fabales</taxon>
        <taxon>Fabaceae</taxon>
        <taxon>Papilionoideae</taxon>
        <taxon>50 kb inversion clade</taxon>
        <taxon>NPAAA clade</taxon>
        <taxon>indigoferoid/millettioid clade</taxon>
        <taxon>Phaseoleae</taxon>
        <taxon>Cajanus</taxon>
    </lineage>
</organism>